<feature type="region of interest" description="Disordered" evidence="5">
    <location>
        <begin position="200"/>
        <end position="236"/>
    </location>
</feature>
<dbReference type="GO" id="GO:0016020">
    <property type="term" value="C:membrane"/>
    <property type="evidence" value="ECO:0007669"/>
    <property type="project" value="UniProtKB-SubCell"/>
</dbReference>
<evidence type="ECO:0000256" key="4">
    <source>
        <dbReference type="ARBA" id="ARBA00023136"/>
    </source>
</evidence>
<accession>A0A1L7WLK6</accession>
<dbReference type="AlphaFoldDB" id="A0A1L7WLK6"/>
<reference evidence="7 8" key="1">
    <citation type="submission" date="2016-03" db="EMBL/GenBank/DDBJ databases">
        <authorList>
            <person name="Ploux O."/>
        </authorList>
    </citation>
    <scope>NUCLEOTIDE SEQUENCE [LARGE SCALE GENOMIC DNA]</scope>
    <source>
        <strain evidence="7 8">UAMH 11012</strain>
    </source>
</reference>
<evidence type="ECO:0000313" key="7">
    <source>
        <dbReference type="EMBL" id="CZR53659.1"/>
    </source>
</evidence>
<evidence type="ECO:0000313" key="8">
    <source>
        <dbReference type="Proteomes" id="UP000184330"/>
    </source>
</evidence>
<organism evidence="7 8">
    <name type="scientific">Phialocephala subalpina</name>
    <dbReference type="NCBI Taxonomy" id="576137"/>
    <lineage>
        <taxon>Eukaryota</taxon>
        <taxon>Fungi</taxon>
        <taxon>Dikarya</taxon>
        <taxon>Ascomycota</taxon>
        <taxon>Pezizomycotina</taxon>
        <taxon>Leotiomycetes</taxon>
        <taxon>Helotiales</taxon>
        <taxon>Mollisiaceae</taxon>
        <taxon>Phialocephala</taxon>
        <taxon>Phialocephala fortinii species complex</taxon>
    </lineage>
</organism>
<dbReference type="EMBL" id="FJOG01000004">
    <property type="protein sequence ID" value="CZR53659.1"/>
    <property type="molecule type" value="Genomic_DNA"/>
</dbReference>
<name>A0A1L7WLK6_9HELO</name>
<evidence type="ECO:0000256" key="5">
    <source>
        <dbReference type="SAM" id="MobiDB-lite"/>
    </source>
</evidence>
<proteinExistence type="predicted"/>
<feature type="transmembrane region" description="Helical" evidence="6">
    <location>
        <begin position="21"/>
        <end position="44"/>
    </location>
</feature>
<dbReference type="OrthoDB" id="5348404at2759"/>
<sequence>MFILTEITEATGSYCATSMKLYFASIWVSVITGLSTGVAITSVLRFYKSMKTRVGQRKPIAKLLAFKSIVGITWLQNIVFSFLTSSGDLHPSSKLTYKDLTIAIPNLVVSFEMVFFSLIFLHVYRTSEYNFKKGATAVPLGHGGYSGGVMGLGAIGQALNISDIVRGIIGAVAGGRGRGSSGLSTKVYGTGQQEYDRVELTAPESTHYDPHPEYPTYEGHHNRKYPSQSSLSQYGQ</sequence>
<keyword evidence="3 6" id="KW-1133">Transmembrane helix</keyword>
<dbReference type="PANTHER" id="PTHR23423">
    <property type="entry name" value="ORGANIC SOLUTE TRANSPORTER-RELATED"/>
    <property type="match status" value="1"/>
</dbReference>
<dbReference type="Proteomes" id="UP000184330">
    <property type="component" value="Unassembled WGS sequence"/>
</dbReference>
<dbReference type="STRING" id="576137.A0A1L7WLK6"/>
<evidence type="ECO:0000256" key="6">
    <source>
        <dbReference type="SAM" id="Phobius"/>
    </source>
</evidence>
<evidence type="ECO:0000256" key="2">
    <source>
        <dbReference type="ARBA" id="ARBA00022692"/>
    </source>
</evidence>
<dbReference type="InterPro" id="IPR005178">
    <property type="entry name" value="Ostalpha/TMEM184C"/>
</dbReference>
<keyword evidence="2 6" id="KW-0812">Transmembrane</keyword>
<feature type="transmembrane region" description="Helical" evidence="6">
    <location>
        <begin position="64"/>
        <end position="83"/>
    </location>
</feature>
<gene>
    <name evidence="7" type="ORF">PAC_03539</name>
</gene>
<protein>
    <submittedName>
        <fullName evidence="7">Uncharacterized protein</fullName>
    </submittedName>
</protein>
<keyword evidence="4 6" id="KW-0472">Membrane</keyword>
<comment type="subcellular location">
    <subcellularLocation>
        <location evidence="1">Membrane</location>
        <topology evidence="1">Multi-pass membrane protein</topology>
    </subcellularLocation>
</comment>
<dbReference type="Pfam" id="PF03619">
    <property type="entry name" value="Solute_trans_a"/>
    <property type="match status" value="1"/>
</dbReference>
<feature type="compositionally biased region" description="Polar residues" evidence="5">
    <location>
        <begin position="225"/>
        <end position="236"/>
    </location>
</feature>
<evidence type="ECO:0000256" key="1">
    <source>
        <dbReference type="ARBA" id="ARBA00004141"/>
    </source>
</evidence>
<feature type="transmembrane region" description="Helical" evidence="6">
    <location>
        <begin position="103"/>
        <end position="124"/>
    </location>
</feature>
<keyword evidence="8" id="KW-1185">Reference proteome</keyword>
<dbReference type="SMART" id="SM01417">
    <property type="entry name" value="Solute_trans_a"/>
    <property type="match status" value="1"/>
</dbReference>
<evidence type="ECO:0000256" key="3">
    <source>
        <dbReference type="ARBA" id="ARBA00022989"/>
    </source>
</evidence>